<gene>
    <name evidence="8" type="primary">MED4</name>
    <name evidence="10" type="ORF">LOTGIDRAFT_109428</name>
</gene>
<keyword evidence="8" id="KW-0010">Activator</keyword>
<dbReference type="KEGG" id="lgi:LOTGIDRAFT_109428"/>
<feature type="coiled-coil region" evidence="9">
    <location>
        <begin position="46"/>
        <end position="93"/>
    </location>
</feature>
<evidence type="ECO:0000313" key="11">
    <source>
        <dbReference type="Proteomes" id="UP000030746"/>
    </source>
</evidence>
<evidence type="ECO:0000256" key="5">
    <source>
        <dbReference type="ARBA" id="ARBA00023163"/>
    </source>
</evidence>
<dbReference type="GO" id="GO:0070847">
    <property type="term" value="C:core mediator complex"/>
    <property type="evidence" value="ECO:0007669"/>
    <property type="project" value="TreeGrafter"/>
</dbReference>
<dbReference type="RefSeq" id="XP_009044377.1">
    <property type="nucleotide sequence ID" value="XM_009046129.1"/>
</dbReference>
<dbReference type="GO" id="GO:0003712">
    <property type="term" value="F:transcription coregulator activity"/>
    <property type="evidence" value="ECO:0007669"/>
    <property type="project" value="InterPro"/>
</dbReference>
<proteinExistence type="inferred from homology"/>
<keyword evidence="9" id="KW-0175">Coiled coil</keyword>
<keyword evidence="5 8" id="KW-0804">Transcription</keyword>
<dbReference type="Pfam" id="PF10018">
    <property type="entry name" value="Med4"/>
    <property type="match status" value="1"/>
</dbReference>
<evidence type="ECO:0000256" key="7">
    <source>
        <dbReference type="ARBA" id="ARBA00031257"/>
    </source>
</evidence>
<dbReference type="CTD" id="20230470"/>
<dbReference type="GO" id="GO:0016592">
    <property type="term" value="C:mediator complex"/>
    <property type="evidence" value="ECO:0007669"/>
    <property type="project" value="InterPro"/>
</dbReference>
<dbReference type="GeneID" id="20230470"/>
<comment type="function">
    <text evidence="8">Component of the Mediator complex, a coactivator involved in the regulated transcription of nearly all RNA polymerase II-dependent genes. Mediator functions as a bridge to convey information from gene-specific regulatory proteins to the basal RNA polymerase II transcription machinery. Mediator is recruited to promoters by direct interactions with regulatory proteins and serves as a scaffold for the assembly of a functional preinitiation complex with RNA polymerase II and the general transcription factors.</text>
</comment>
<comment type="subcellular location">
    <subcellularLocation>
        <location evidence="1 8">Nucleus</location>
    </subcellularLocation>
</comment>
<reference evidence="10 11" key="1">
    <citation type="journal article" date="2013" name="Nature">
        <title>Insights into bilaterian evolution from three spiralian genomes.</title>
        <authorList>
            <person name="Simakov O."/>
            <person name="Marletaz F."/>
            <person name="Cho S.J."/>
            <person name="Edsinger-Gonzales E."/>
            <person name="Havlak P."/>
            <person name="Hellsten U."/>
            <person name="Kuo D.H."/>
            <person name="Larsson T."/>
            <person name="Lv J."/>
            <person name="Arendt D."/>
            <person name="Savage R."/>
            <person name="Osoegawa K."/>
            <person name="de Jong P."/>
            <person name="Grimwood J."/>
            <person name="Chapman J.A."/>
            <person name="Shapiro H."/>
            <person name="Aerts A."/>
            <person name="Otillar R.P."/>
            <person name="Terry A.Y."/>
            <person name="Boore J.L."/>
            <person name="Grigoriev I.V."/>
            <person name="Lindberg D.R."/>
            <person name="Seaver E.C."/>
            <person name="Weisblat D.A."/>
            <person name="Putnam N.H."/>
            <person name="Rokhsar D.S."/>
        </authorList>
    </citation>
    <scope>NUCLEOTIDE SEQUENCE [LARGE SCALE GENOMIC DNA]</scope>
</reference>
<dbReference type="AlphaFoldDB" id="V4B3F3"/>
<dbReference type="PANTHER" id="PTHR13208">
    <property type="entry name" value="MEDIATOR OF RNA POLYMERASE II TRANSCRIPTION SUBUNIT 4"/>
    <property type="match status" value="1"/>
</dbReference>
<dbReference type="PANTHER" id="PTHR13208:SF2">
    <property type="entry name" value="MEDIATOR OF RNA POLYMERASE II TRANSCRIPTION SUBUNIT 4"/>
    <property type="match status" value="1"/>
</dbReference>
<dbReference type="OrthoDB" id="1929813at2759"/>
<comment type="similarity">
    <text evidence="2 8">Belongs to the Mediator complex subunit 4 family.</text>
</comment>
<evidence type="ECO:0000256" key="3">
    <source>
        <dbReference type="ARBA" id="ARBA00020629"/>
    </source>
</evidence>
<protein>
    <recommendedName>
        <fullName evidence="3 8">Mediator of RNA polymerase II transcription subunit 4</fullName>
    </recommendedName>
    <alternativeName>
        <fullName evidence="7 8">Mediator complex subunit 4</fullName>
    </alternativeName>
</protein>
<evidence type="ECO:0000256" key="9">
    <source>
        <dbReference type="SAM" id="Coils"/>
    </source>
</evidence>
<dbReference type="InterPro" id="IPR019258">
    <property type="entry name" value="Mediator_Med4"/>
</dbReference>
<name>V4B3F3_LOTGI</name>
<evidence type="ECO:0000256" key="1">
    <source>
        <dbReference type="ARBA" id="ARBA00004123"/>
    </source>
</evidence>
<keyword evidence="11" id="KW-1185">Reference proteome</keyword>
<accession>V4B3F3</accession>
<dbReference type="HOGENOM" id="CLU_082233_1_0_1"/>
<evidence type="ECO:0000256" key="2">
    <source>
        <dbReference type="ARBA" id="ARBA00009626"/>
    </source>
</evidence>
<dbReference type="Proteomes" id="UP000030746">
    <property type="component" value="Unassembled WGS sequence"/>
</dbReference>
<keyword evidence="6 8" id="KW-0539">Nucleus</keyword>
<dbReference type="OMA" id="DYLCEEN"/>
<dbReference type="STRING" id="225164.V4B3F3"/>
<sequence>MAASSTRQKLLSLIDDIEIVSKELFEALSTPKTQLRPDGADSVMLMELLVEKDQELKATIKTAEEQAEIQSVMDNLKIEVEKRDQEIKVLQKNLKDSETILSTAVYQAKQKLESIAQANNKRTSSEDLIKFAHRISASNAVAAPVTWAPGDPRRPYPTDLDMRQGFLGQGTYTDVSAVTRSNSQISNSKYRSS</sequence>
<evidence type="ECO:0000256" key="6">
    <source>
        <dbReference type="ARBA" id="ARBA00023242"/>
    </source>
</evidence>
<dbReference type="GO" id="GO:0006357">
    <property type="term" value="P:regulation of transcription by RNA polymerase II"/>
    <property type="evidence" value="ECO:0007669"/>
    <property type="project" value="InterPro"/>
</dbReference>
<evidence type="ECO:0000256" key="8">
    <source>
        <dbReference type="RuleBase" id="RU364141"/>
    </source>
</evidence>
<evidence type="ECO:0000313" key="10">
    <source>
        <dbReference type="EMBL" id="ESP04868.1"/>
    </source>
</evidence>
<comment type="subunit">
    <text evidence="8">Component of the Mediator complex.</text>
</comment>
<organism evidence="10 11">
    <name type="scientific">Lottia gigantea</name>
    <name type="common">Giant owl limpet</name>
    <dbReference type="NCBI Taxonomy" id="225164"/>
    <lineage>
        <taxon>Eukaryota</taxon>
        <taxon>Metazoa</taxon>
        <taxon>Spiralia</taxon>
        <taxon>Lophotrochozoa</taxon>
        <taxon>Mollusca</taxon>
        <taxon>Gastropoda</taxon>
        <taxon>Patellogastropoda</taxon>
        <taxon>Lottioidea</taxon>
        <taxon>Lottiidae</taxon>
        <taxon>Lottia</taxon>
    </lineage>
</organism>
<keyword evidence="4 8" id="KW-0805">Transcription regulation</keyword>
<evidence type="ECO:0000256" key="4">
    <source>
        <dbReference type="ARBA" id="ARBA00023015"/>
    </source>
</evidence>
<dbReference type="EMBL" id="KB199651">
    <property type="protein sequence ID" value="ESP04868.1"/>
    <property type="molecule type" value="Genomic_DNA"/>
</dbReference>